<comment type="caution">
    <text evidence="8">The sequence shown here is derived from an EMBL/GenBank/DDBJ whole genome shotgun (WGS) entry which is preliminary data.</text>
</comment>
<evidence type="ECO:0000256" key="5">
    <source>
        <dbReference type="SAM" id="MobiDB-lite"/>
    </source>
</evidence>
<dbReference type="EMBL" id="QWIQ01000592">
    <property type="protein sequence ID" value="RMY81357.1"/>
    <property type="molecule type" value="Genomic_DNA"/>
</dbReference>
<keyword evidence="2 6" id="KW-0812">Transmembrane</keyword>
<sequence length="499" mass="54103">MRNHPSTTDGVYKSDPGDSNESATSQVEAQFKQKPGNGFLSAPLLSGPIRPLSPDTLSNLSTDEYNEIRLGHLPSRHFTGGQSHEAKPEITPRGWYGKVRALWTRNLGLCYMLIAQVFGTLMNVTTRLLEVEGNNGKGLHPFQILFARMSITVVLASGYMYYRKTPYFPLGMPEVRWLLVARGFGGFFGVFGMYYSLLYLPLADATVITFLAPSLACWACSILINEPFGRLEQIAGLVSLVGVALIARPTSLFAAFMSKDSPPATGNSDVMPGGNSTGAASGEDADASSYEDVTPEQRLAAVGIALVGVLGAATAYTTIRWIGKRAHPLISVNYFAVWSTIVSTFMMLVLPDVGFLLPADPKEWAYLIFLGTCGFIMQFLLAAGLAYEKSSRATNMTYTQMLFALAFDKLIFGHTPDLMSIAGSTLIVGSALYVATFADTGSGQDKSNTAGSASTRQADDEEAGHGLIHRTDDSPLGQYQDEEHAQLPIEEVQMRNLRH</sequence>
<dbReference type="Proteomes" id="UP000281468">
    <property type="component" value="Unassembled WGS sequence"/>
</dbReference>
<dbReference type="SUPFAM" id="SSF103481">
    <property type="entry name" value="Multidrug resistance efflux transporter EmrE"/>
    <property type="match status" value="2"/>
</dbReference>
<feature type="transmembrane region" description="Helical" evidence="6">
    <location>
        <begin position="364"/>
        <end position="387"/>
    </location>
</feature>
<dbReference type="PANTHER" id="PTHR22911:SF6">
    <property type="entry name" value="SOLUTE CARRIER FAMILY 35 MEMBER G1"/>
    <property type="match status" value="1"/>
</dbReference>
<feature type="transmembrane region" description="Helical" evidence="6">
    <location>
        <begin position="207"/>
        <end position="225"/>
    </location>
</feature>
<evidence type="ECO:0000313" key="8">
    <source>
        <dbReference type="EMBL" id="RMY81357.1"/>
    </source>
</evidence>
<protein>
    <recommendedName>
        <fullName evidence="7">EamA domain-containing protein</fullName>
    </recommendedName>
</protein>
<feature type="transmembrane region" description="Helical" evidence="6">
    <location>
        <begin position="174"/>
        <end position="195"/>
    </location>
</feature>
<evidence type="ECO:0000256" key="6">
    <source>
        <dbReference type="SAM" id="Phobius"/>
    </source>
</evidence>
<evidence type="ECO:0000313" key="9">
    <source>
        <dbReference type="Proteomes" id="UP000281468"/>
    </source>
</evidence>
<feature type="transmembrane region" description="Helical" evidence="6">
    <location>
        <begin position="334"/>
        <end position="358"/>
    </location>
</feature>
<feature type="compositionally biased region" description="Polar residues" evidence="5">
    <location>
        <begin position="442"/>
        <end position="456"/>
    </location>
</feature>
<evidence type="ECO:0000256" key="4">
    <source>
        <dbReference type="ARBA" id="ARBA00023136"/>
    </source>
</evidence>
<feature type="transmembrane region" description="Helical" evidence="6">
    <location>
        <begin position="299"/>
        <end position="322"/>
    </location>
</feature>
<dbReference type="PANTHER" id="PTHR22911">
    <property type="entry name" value="ACYL-MALONYL CONDENSING ENZYME-RELATED"/>
    <property type="match status" value="1"/>
</dbReference>
<comment type="subcellular location">
    <subcellularLocation>
        <location evidence="1">Membrane</location>
        <topology evidence="1">Multi-pass membrane protein</topology>
    </subcellularLocation>
</comment>
<feature type="region of interest" description="Disordered" evidence="5">
    <location>
        <begin position="1"/>
        <end position="32"/>
    </location>
</feature>
<feature type="domain" description="EamA" evidence="7">
    <location>
        <begin position="305"/>
        <end position="434"/>
    </location>
</feature>
<dbReference type="InterPro" id="IPR037185">
    <property type="entry name" value="EmrE-like"/>
</dbReference>
<proteinExistence type="predicted"/>
<keyword evidence="3 6" id="KW-1133">Transmembrane helix</keyword>
<dbReference type="AlphaFoldDB" id="A0A3M7EY27"/>
<feature type="transmembrane region" description="Helical" evidence="6">
    <location>
        <begin position="237"/>
        <end position="257"/>
    </location>
</feature>
<organism evidence="8 9">
    <name type="scientific">Hortaea werneckii</name>
    <name type="common">Black yeast</name>
    <name type="synonym">Cladosporium werneckii</name>
    <dbReference type="NCBI Taxonomy" id="91943"/>
    <lineage>
        <taxon>Eukaryota</taxon>
        <taxon>Fungi</taxon>
        <taxon>Dikarya</taxon>
        <taxon>Ascomycota</taxon>
        <taxon>Pezizomycotina</taxon>
        <taxon>Dothideomycetes</taxon>
        <taxon>Dothideomycetidae</taxon>
        <taxon>Mycosphaerellales</taxon>
        <taxon>Teratosphaeriaceae</taxon>
        <taxon>Hortaea</taxon>
    </lineage>
</organism>
<dbReference type="InterPro" id="IPR000620">
    <property type="entry name" value="EamA_dom"/>
</dbReference>
<feature type="region of interest" description="Disordered" evidence="5">
    <location>
        <begin position="442"/>
        <end position="477"/>
    </location>
</feature>
<dbReference type="Pfam" id="PF00892">
    <property type="entry name" value="EamA"/>
    <property type="match status" value="2"/>
</dbReference>
<feature type="domain" description="EamA" evidence="7">
    <location>
        <begin position="107"/>
        <end position="247"/>
    </location>
</feature>
<evidence type="ECO:0000259" key="7">
    <source>
        <dbReference type="Pfam" id="PF00892"/>
    </source>
</evidence>
<evidence type="ECO:0000256" key="2">
    <source>
        <dbReference type="ARBA" id="ARBA00022692"/>
    </source>
</evidence>
<feature type="region of interest" description="Disordered" evidence="5">
    <location>
        <begin position="263"/>
        <end position="287"/>
    </location>
</feature>
<dbReference type="GO" id="GO:0016020">
    <property type="term" value="C:membrane"/>
    <property type="evidence" value="ECO:0007669"/>
    <property type="project" value="UniProtKB-SubCell"/>
</dbReference>
<reference evidence="8 9" key="1">
    <citation type="journal article" date="2018" name="BMC Genomics">
        <title>Genomic evidence for intraspecific hybridization in a clonal and extremely halotolerant yeast.</title>
        <authorList>
            <person name="Gostincar C."/>
            <person name="Stajich J.E."/>
            <person name="Zupancic J."/>
            <person name="Zalar P."/>
            <person name="Gunde-Cimerman N."/>
        </authorList>
    </citation>
    <scope>NUCLEOTIDE SEQUENCE [LARGE SCALE GENOMIC DNA]</scope>
    <source>
        <strain evidence="8 9">EXF-171</strain>
    </source>
</reference>
<name>A0A3M7EY27_HORWE</name>
<accession>A0A3M7EY27</accession>
<dbReference type="VEuPathDB" id="FungiDB:BTJ68_05194"/>
<keyword evidence="4 6" id="KW-0472">Membrane</keyword>
<evidence type="ECO:0000256" key="3">
    <source>
        <dbReference type="ARBA" id="ARBA00022989"/>
    </source>
</evidence>
<feature type="transmembrane region" description="Helical" evidence="6">
    <location>
        <begin position="102"/>
        <end position="122"/>
    </location>
</feature>
<evidence type="ECO:0000256" key="1">
    <source>
        <dbReference type="ARBA" id="ARBA00004141"/>
    </source>
</evidence>
<feature type="compositionally biased region" description="Polar residues" evidence="5">
    <location>
        <begin position="17"/>
        <end position="28"/>
    </location>
</feature>
<gene>
    <name evidence="8" type="ORF">D0862_12380</name>
</gene>
<feature type="transmembrane region" description="Helical" evidence="6">
    <location>
        <begin position="142"/>
        <end position="162"/>
    </location>
</feature>